<feature type="signal peptide" evidence="2">
    <location>
        <begin position="1"/>
        <end position="18"/>
    </location>
</feature>
<keyword evidence="5" id="KW-1185">Reference proteome</keyword>
<evidence type="ECO:0000259" key="3">
    <source>
        <dbReference type="Pfam" id="PF00149"/>
    </source>
</evidence>
<evidence type="ECO:0000256" key="1">
    <source>
        <dbReference type="ARBA" id="ARBA00022729"/>
    </source>
</evidence>
<dbReference type="SUPFAM" id="SSF56300">
    <property type="entry name" value="Metallo-dependent phosphatases"/>
    <property type="match status" value="1"/>
</dbReference>
<feature type="domain" description="Calcineurin-like phosphoesterase" evidence="3">
    <location>
        <begin position="165"/>
        <end position="315"/>
    </location>
</feature>
<evidence type="ECO:0000256" key="2">
    <source>
        <dbReference type="SAM" id="SignalP"/>
    </source>
</evidence>
<dbReference type="Proteomes" id="UP000321168">
    <property type="component" value="Unassembled WGS sequence"/>
</dbReference>
<accession>A0A5C6VK06</accession>
<dbReference type="Gene3D" id="3.60.21.10">
    <property type="match status" value="1"/>
</dbReference>
<evidence type="ECO:0000313" key="5">
    <source>
        <dbReference type="Proteomes" id="UP000321168"/>
    </source>
</evidence>
<comment type="caution">
    <text evidence="4">The sequence shown here is derived from an EMBL/GenBank/DDBJ whole genome shotgun (WGS) entry which is preliminary data.</text>
</comment>
<keyword evidence="1 2" id="KW-0732">Signal</keyword>
<dbReference type="InterPro" id="IPR008963">
    <property type="entry name" value="Purple_acid_Pase-like_N"/>
</dbReference>
<reference evidence="4 5" key="1">
    <citation type="submission" date="2019-08" db="EMBL/GenBank/DDBJ databases">
        <title>Genome of Luteibaculum oceani JCM 18817.</title>
        <authorList>
            <person name="Bowman J.P."/>
        </authorList>
    </citation>
    <scope>NUCLEOTIDE SEQUENCE [LARGE SCALE GENOMIC DNA]</scope>
    <source>
        <strain evidence="4 5">JCM 18817</strain>
    </source>
</reference>
<protein>
    <submittedName>
        <fullName evidence="4">T9SS type A sorting domain-containing protein</fullName>
    </submittedName>
</protein>
<gene>
    <name evidence="4" type="ORF">FRX97_01780</name>
</gene>
<dbReference type="EMBL" id="VORB01000001">
    <property type="protein sequence ID" value="TXC85380.1"/>
    <property type="molecule type" value="Genomic_DNA"/>
</dbReference>
<feature type="chain" id="PRO_5023032805" evidence="2">
    <location>
        <begin position="19"/>
        <end position="558"/>
    </location>
</feature>
<dbReference type="PANTHER" id="PTHR22953:SF153">
    <property type="entry name" value="PURPLE ACID PHOSPHATASE"/>
    <property type="match status" value="1"/>
</dbReference>
<dbReference type="GO" id="GO:0046872">
    <property type="term" value="F:metal ion binding"/>
    <property type="evidence" value="ECO:0007669"/>
    <property type="project" value="InterPro"/>
</dbReference>
<dbReference type="RefSeq" id="WP_147012761.1">
    <property type="nucleotide sequence ID" value="NZ_VORB01000001.1"/>
</dbReference>
<dbReference type="PANTHER" id="PTHR22953">
    <property type="entry name" value="ACID PHOSPHATASE RELATED"/>
    <property type="match status" value="1"/>
</dbReference>
<dbReference type="AlphaFoldDB" id="A0A5C6VK06"/>
<sequence length="558" mass="63196">MRFLFLFIATISFSSLFAQPKYFRTMWRADPSTSMVVGWSQTPGSINNGISFELYYATTDFGTDLSLYKEKGARALVDRSVSAFKGLDHYFVRLANLSPKTPYYFVLVYRDALGREQVSDRYWFKTASDNPSDPISIIAGGDSRLNVDGGPVALAESVTIRQEANRIVAKLRPDMVAFGGDYTFANTEQEWDAWFADWELTYTDDNKITPIVAAMGNHEASPFGCPDCGNFVVERLFDTPHPDVYYALSFNGNLLRMYTLNTEMTISGEQTDWLNNDLDSVDGSVYWKIAQYHKPIRPHHSSKSDKNDAFDNWAEPFYEKQVRLVVECDAHVVKTTWPLIPTRTSSGTTECGKDVDHNYFIAENGRGTVYVGEGTWAAIRMADDAKTWTRDMGTLNQVKWIWVNKNEIQVRSAQTYFPDNPNYASSVTPLTEENRFMVPDGLSIWEPENGAVTIIKNNGLTPLPERCATTNVAEELERNEALMVMPNPTRNKNFRIKAPANSRVKAFEILGLDSRLVWKKTTQSNFVDVNLSEYNSGAYFAKVVFEDGKSEIVRFILD</sequence>
<name>A0A5C6VK06_9FLAO</name>
<dbReference type="InterPro" id="IPR039331">
    <property type="entry name" value="PAPs-like"/>
</dbReference>
<dbReference type="InterPro" id="IPR004843">
    <property type="entry name" value="Calcineurin-like_PHP"/>
</dbReference>
<dbReference type="Pfam" id="PF00149">
    <property type="entry name" value="Metallophos"/>
    <property type="match status" value="1"/>
</dbReference>
<organism evidence="4 5">
    <name type="scientific">Luteibaculum oceani</name>
    <dbReference type="NCBI Taxonomy" id="1294296"/>
    <lineage>
        <taxon>Bacteria</taxon>
        <taxon>Pseudomonadati</taxon>
        <taxon>Bacteroidota</taxon>
        <taxon>Flavobacteriia</taxon>
        <taxon>Flavobacteriales</taxon>
        <taxon>Luteibaculaceae</taxon>
        <taxon>Luteibaculum</taxon>
    </lineage>
</organism>
<dbReference type="NCBIfam" id="TIGR04183">
    <property type="entry name" value="Por_Secre_tail"/>
    <property type="match status" value="1"/>
</dbReference>
<dbReference type="OrthoDB" id="9804511at2"/>
<proteinExistence type="predicted"/>
<dbReference type="InterPro" id="IPR029052">
    <property type="entry name" value="Metallo-depent_PP-like"/>
</dbReference>
<evidence type="ECO:0000313" key="4">
    <source>
        <dbReference type="EMBL" id="TXC85380.1"/>
    </source>
</evidence>
<dbReference type="InterPro" id="IPR026444">
    <property type="entry name" value="Secre_tail"/>
</dbReference>
<dbReference type="SUPFAM" id="SSF49363">
    <property type="entry name" value="Purple acid phosphatase, N-terminal domain"/>
    <property type="match status" value="1"/>
</dbReference>
<dbReference type="GO" id="GO:0003993">
    <property type="term" value="F:acid phosphatase activity"/>
    <property type="evidence" value="ECO:0007669"/>
    <property type="project" value="InterPro"/>
</dbReference>